<comment type="caution">
    <text evidence="8">The sequence shown here is derived from an EMBL/GenBank/DDBJ whole genome shotgun (WGS) entry which is preliminary data.</text>
</comment>
<proteinExistence type="predicted"/>
<dbReference type="GO" id="GO:0016020">
    <property type="term" value="C:membrane"/>
    <property type="evidence" value="ECO:0007669"/>
    <property type="project" value="UniProtKB-SubCell"/>
</dbReference>
<evidence type="ECO:0000313" key="8">
    <source>
        <dbReference type="EMBL" id="GFR50617.1"/>
    </source>
</evidence>
<feature type="transmembrane region" description="Helical" evidence="6">
    <location>
        <begin position="249"/>
        <end position="268"/>
    </location>
</feature>
<comment type="subcellular location">
    <subcellularLocation>
        <location evidence="1">Membrane</location>
        <topology evidence="1">Multi-pass membrane protein</topology>
    </subcellularLocation>
</comment>
<feature type="transmembrane region" description="Helical" evidence="6">
    <location>
        <begin position="222"/>
        <end position="243"/>
    </location>
</feature>
<dbReference type="Pfam" id="PF01061">
    <property type="entry name" value="ABC2_membrane"/>
    <property type="match status" value="1"/>
</dbReference>
<dbReference type="GO" id="GO:0140359">
    <property type="term" value="F:ABC-type transporter activity"/>
    <property type="evidence" value="ECO:0007669"/>
    <property type="project" value="InterPro"/>
</dbReference>
<protein>
    <recommendedName>
        <fullName evidence="7">ABC-2 type transporter transmembrane domain-containing protein</fullName>
    </recommendedName>
</protein>
<dbReference type="PANTHER" id="PTHR48041">
    <property type="entry name" value="ABC TRANSPORTER G FAMILY MEMBER 28"/>
    <property type="match status" value="1"/>
</dbReference>
<keyword evidence="3 6" id="KW-0812">Transmembrane</keyword>
<reference evidence="8 9" key="1">
    <citation type="journal article" date="2021" name="Sci. Rep.">
        <title>Genome sequencing of the multicellular alga Astrephomene provides insights into convergent evolution of germ-soma differentiation.</title>
        <authorList>
            <person name="Yamashita S."/>
            <person name="Yamamoto K."/>
            <person name="Matsuzaki R."/>
            <person name="Suzuki S."/>
            <person name="Yamaguchi H."/>
            <person name="Hirooka S."/>
            <person name="Minakuchi Y."/>
            <person name="Miyagishima S."/>
            <person name="Kawachi M."/>
            <person name="Toyoda A."/>
            <person name="Nozaki H."/>
        </authorList>
    </citation>
    <scope>NUCLEOTIDE SEQUENCE [LARGE SCALE GENOMIC DNA]</scope>
    <source>
        <strain evidence="8 9">NIES-4017</strain>
    </source>
</reference>
<name>A0AAD3HRW8_9CHLO</name>
<sequence length="417" mass="44441">PGVSAGVPDYLNVLHASAITRTIPVPGCTTNTAGDDACRTGREDGTAGTAGGGGGAVSHTPPLSCSWVATAAAGVATSAELWFRQYQMLVWREWLMATRNPADVAGRMLTFVWVGLFSNFLTYNFPTDATNIALRANLLFALVFFFIVMPFVFMSLFTADKRFFLLEASARGGGGGLYAPSAYYAAKVTATAPFNIIIALTFDLIGYGMLGMRHSVVDCVRHATCSALMALISMQWVQAAVAFSPNQDIAFIASVAFSVVNLLFSSMLSGSCQDLLPLDTPPARHLRPRPHLARAARGVVPKPRLPVRPGGGDGHAGHRCPRALLAVPAHQPPVQLAEVRHGATHGQLRGQHQRAAVVLQDQHPRGYDNRLPLPLPSGRTCHHLPGAAPRSVTQVPQPGAVRAPRGFCPALALLYDT</sequence>
<feature type="non-terminal residue" evidence="8">
    <location>
        <position position="417"/>
    </location>
</feature>
<dbReference type="PANTHER" id="PTHR48041:SF139">
    <property type="entry name" value="PROTEIN SCARLET"/>
    <property type="match status" value="1"/>
</dbReference>
<dbReference type="InterPro" id="IPR050352">
    <property type="entry name" value="ABCG_transporters"/>
</dbReference>
<evidence type="ECO:0000259" key="7">
    <source>
        <dbReference type="Pfam" id="PF01061"/>
    </source>
</evidence>
<dbReference type="InterPro" id="IPR013525">
    <property type="entry name" value="ABC2_TM"/>
</dbReference>
<dbReference type="Proteomes" id="UP001054857">
    <property type="component" value="Unassembled WGS sequence"/>
</dbReference>
<evidence type="ECO:0000313" key="9">
    <source>
        <dbReference type="Proteomes" id="UP001054857"/>
    </source>
</evidence>
<evidence type="ECO:0000256" key="1">
    <source>
        <dbReference type="ARBA" id="ARBA00004141"/>
    </source>
</evidence>
<keyword evidence="2" id="KW-0813">Transport</keyword>
<evidence type="ECO:0000256" key="4">
    <source>
        <dbReference type="ARBA" id="ARBA00022989"/>
    </source>
</evidence>
<keyword evidence="9" id="KW-1185">Reference proteome</keyword>
<keyword evidence="4 6" id="KW-1133">Transmembrane helix</keyword>
<feature type="transmembrane region" description="Helical" evidence="6">
    <location>
        <begin position="192"/>
        <end position="210"/>
    </location>
</feature>
<feature type="transmembrane region" description="Helical" evidence="6">
    <location>
        <begin position="138"/>
        <end position="157"/>
    </location>
</feature>
<evidence type="ECO:0000256" key="2">
    <source>
        <dbReference type="ARBA" id="ARBA00022448"/>
    </source>
</evidence>
<dbReference type="AlphaFoldDB" id="A0AAD3HRW8"/>
<organism evidence="8 9">
    <name type="scientific">Astrephomene gubernaculifera</name>
    <dbReference type="NCBI Taxonomy" id="47775"/>
    <lineage>
        <taxon>Eukaryota</taxon>
        <taxon>Viridiplantae</taxon>
        <taxon>Chlorophyta</taxon>
        <taxon>core chlorophytes</taxon>
        <taxon>Chlorophyceae</taxon>
        <taxon>CS clade</taxon>
        <taxon>Chlamydomonadales</taxon>
        <taxon>Astrephomenaceae</taxon>
        <taxon>Astrephomene</taxon>
    </lineage>
</organism>
<evidence type="ECO:0000256" key="5">
    <source>
        <dbReference type="ARBA" id="ARBA00023136"/>
    </source>
</evidence>
<accession>A0AAD3HRW8</accession>
<dbReference type="EMBL" id="BMAR01000039">
    <property type="protein sequence ID" value="GFR50617.1"/>
    <property type="molecule type" value="Genomic_DNA"/>
</dbReference>
<evidence type="ECO:0000256" key="3">
    <source>
        <dbReference type="ARBA" id="ARBA00022692"/>
    </source>
</evidence>
<feature type="transmembrane region" description="Helical" evidence="6">
    <location>
        <begin position="104"/>
        <end position="126"/>
    </location>
</feature>
<feature type="domain" description="ABC-2 type transporter transmembrane" evidence="7">
    <location>
        <begin position="84"/>
        <end position="267"/>
    </location>
</feature>
<gene>
    <name evidence="8" type="ORF">Agub_g12701</name>
</gene>
<evidence type="ECO:0000256" key="6">
    <source>
        <dbReference type="SAM" id="Phobius"/>
    </source>
</evidence>
<keyword evidence="5 6" id="KW-0472">Membrane</keyword>